<name>A0A0F9RML4_9ZZZZ</name>
<sequence>MDTSMHTLENLFLQLGLDNSDHAIAEFISQHKLDKETPLDQASFWSTSQAQFIKECLDLDSDWAEVVDQLNVQLHE</sequence>
<evidence type="ECO:0000313" key="1">
    <source>
        <dbReference type="EMBL" id="KKN55989.1"/>
    </source>
</evidence>
<accession>A0A0F9RML4</accession>
<dbReference type="EMBL" id="LAZR01000863">
    <property type="protein sequence ID" value="KKN55989.1"/>
    <property type="molecule type" value="Genomic_DNA"/>
</dbReference>
<reference evidence="1" key="1">
    <citation type="journal article" date="2015" name="Nature">
        <title>Complex archaea that bridge the gap between prokaryotes and eukaryotes.</title>
        <authorList>
            <person name="Spang A."/>
            <person name="Saw J.H."/>
            <person name="Jorgensen S.L."/>
            <person name="Zaremba-Niedzwiedzka K."/>
            <person name="Martijn J."/>
            <person name="Lind A.E."/>
            <person name="van Eijk R."/>
            <person name="Schleper C."/>
            <person name="Guy L."/>
            <person name="Ettema T.J."/>
        </authorList>
    </citation>
    <scope>NUCLEOTIDE SEQUENCE</scope>
</reference>
<evidence type="ECO:0008006" key="2">
    <source>
        <dbReference type="Google" id="ProtNLM"/>
    </source>
</evidence>
<dbReference type="AlphaFoldDB" id="A0A0F9RML4"/>
<dbReference type="Pfam" id="PF10982">
    <property type="entry name" value="DUF2789"/>
    <property type="match status" value="1"/>
</dbReference>
<protein>
    <recommendedName>
        <fullName evidence="2">DUF2789 domain-containing protein</fullName>
    </recommendedName>
</protein>
<dbReference type="Gene3D" id="1.10.10.1130">
    <property type="entry name" value="Uncharacterised protein PF10982, DUF2789"/>
    <property type="match status" value="1"/>
</dbReference>
<gene>
    <name evidence="1" type="ORF">LCGC14_0576780</name>
</gene>
<dbReference type="InterPro" id="IPR038086">
    <property type="entry name" value="DUF2789_sf"/>
</dbReference>
<organism evidence="1">
    <name type="scientific">marine sediment metagenome</name>
    <dbReference type="NCBI Taxonomy" id="412755"/>
    <lineage>
        <taxon>unclassified sequences</taxon>
        <taxon>metagenomes</taxon>
        <taxon>ecological metagenomes</taxon>
    </lineage>
</organism>
<dbReference type="InterPro" id="IPR021250">
    <property type="entry name" value="DUF2789"/>
</dbReference>
<proteinExistence type="predicted"/>
<comment type="caution">
    <text evidence="1">The sequence shown here is derived from an EMBL/GenBank/DDBJ whole genome shotgun (WGS) entry which is preliminary data.</text>
</comment>